<evidence type="ECO:0000256" key="4">
    <source>
        <dbReference type="ARBA" id="ARBA00022692"/>
    </source>
</evidence>
<dbReference type="InterPro" id="IPR006685">
    <property type="entry name" value="MscS_channel_2nd"/>
</dbReference>
<keyword evidence="3" id="KW-1003">Cell membrane</keyword>
<feature type="domain" description="Mechanosensitive ion channel MscS C-terminal" evidence="9">
    <location>
        <begin position="207"/>
        <end position="286"/>
    </location>
</feature>
<evidence type="ECO:0000256" key="5">
    <source>
        <dbReference type="ARBA" id="ARBA00022989"/>
    </source>
</evidence>
<feature type="transmembrane region" description="Helical" evidence="7">
    <location>
        <begin position="86"/>
        <end position="107"/>
    </location>
</feature>
<dbReference type="InterPro" id="IPR008910">
    <property type="entry name" value="MSC_TM_helix"/>
</dbReference>
<keyword evidence="6 7" id="KW-0472">Membrane</keyword>
<dbReference type="InterPro" id="IPR023408">
    <property type="entry name" value="MscS_beta-dom_sf"/>
</dbReference>
<comment type="subcellular location">
    <subcellularLocation>
        <location evidence="1">Cell membrane</location>
        <topology evidence="1">Multi-pass membrane protein</topology>
    </subcellularLocation>
</comment>
<dbReference type="Gene3D" id="2.30.30.60">
    <property type="match status" value="1"/>
</dbReference>
<dbReference type="InterPro" id="IPR011066">
    <property type="entry name" value="MscS_channel_C_sf"/>
</dbReference>
<evidence type="ECO:0000313" key="11">
    <source>
        <dbReference type="EMBL" id="APZ91144.1"/>
    </source>
</evidence>
<dbReference type="Pfam" id="PF21088">
    <property type="entry name" value="MS_channel_1st"/>
    <property type="match status" value="1"/>
</dbReference>
<feature type="domain" description="Mechanosensitive ion channel transmembrane helices 2/3" evidence="10">
    <location>
        <begin position="93"/>
        <end position="133"/>
    </location>
</feature>
<reference evidence="11 12" key="1">
    <citation type="journal article" date="2016" name="Front. Microbiol.">
        <title>Fuerstia marisgermanicae gen. nov., sp. nov., an Unusual Member of the Phylum Planctomycetes from the German Wadden Sea.</title>
        <authorList>
            <person name="Kohn T."/>
            <person name="Heuer A."/>
            <person name="Jogler M."/>
            <person name="Vollmers J."/>
            <person name="Boedeker C."/>
            <person name="Bunk B."/>
            <person name="Rast P."/>
            <person name="Borchert D."/>
            <person name="Glockner I."/>
            <person name="Freese H.M."/>
            <person name="Klenk H.P."/>
            <person name="Overmann J."/>
            <person name="Kaster A.K."/>
            <person name="Rohde M."/>
            <person name="Wiegand S."/>
            <person name="Jogler C."/>
        </authorList>
    </citation>
    <scope>NUCLEOTIDE SEQUENCE [LARGE SCALE GENOMIC DNA]</scope>
    <source>
        <strain evidence="11 12">NH11</strain>
    </source>
</reference>
<dbReference type="EMBL" id="CP017641">
    <property type="protein sequence ID" value="APZ91144.1"/>
    <property type="molecule type" value="Genomic_DNA"/>
</dbReference>
<name>A0A1P8WAT0_9PLAN</name>
<evidence type="ECO:0000256" key="6">
    <source>
        <dbReference type="ARBA" id="ARBA00023136"/>
    </source>
</evidence>
<sequence>MDILRGAIVAQAAAETEAGGVQSVLSSSMDWILSHISFPWLVAQVATYGPKLLGAIVVFVVGRWLARVVAAGIVRGARKARVDETLVGFLNNLIYMLLLIAVCIASLKQLGVDVTSLTAVLAAAGFAIGMAMQGSLGNIAAGVMLVFFKPFRVGDVVEVGGSKGTVVEIQIFNTILLTLDNVRIIVPNGKITEGTIENYSAERERRIDLVIGCGYNDDLKAVKAMLLEVVESDERVLKSPAPVVAVAELGSSSVNFVVRPWVASREYWNVRFALTEKIKLEMDERGFTIPFPSQDLFIHNPDAATVSQPVISARAA</sequence>
<dbReference type="PROSITE" id="PS01246">
    <property type="entry name" value="UPF0003"/>
    <property type="match status" value="1"/>
</dbReference>
<dbReference type="InterPro" id="IPR010920">
    <property type="entry name" value="LSM_dom_sf"/>
</dbReference>
<evidence type="ECO:0000259" key="8">
    <source>
        <dbReference type="Pfam" id="PF00924"/>
    </source>
</evidence>
<evidence type="ECO:0000256" key="3">
    <source>
        <dbReference type="ARBA" id="ARBA00022475"/>
    </source>
</evidence>
<evidence type="ECO:0000259" key="9">
    <source>
        <dbReference type="Pfam" id="PF21082"/>
    </source>
</evidence>
<evidence type="ECO:0000259" key="10">
    <source>
        <dbReference type="Pfam" id="PF21088"/>
    </source>
</evidence>
<evidence type="ECO:0000256" key="7">
    <source>
        <dbReference type="SAM" id="Phobius"/>
    </source>
</evidence>
<dbReference type="SUPFAM" id="SSF82861">
    <property type="entry name" value="Mechanosensitive channel protein MscS (YggB), transmembrane region"/>
    <property type="match status" value="1"/>
</dbReference>
<keyword evidence="12" id="KW-1185">Reference proteome</keyword>
<dbReference type="Gene3D" id="1.10.287.1260">
    <property type="match status" value="1"/>
</dbReference>
<dbReference type="GO" id="GO:0005886">
    <property type="term" value="C:plasma membrane"/>
    <property type="evidence" value="ECO:0007669"/>
    <property type="project" value="UniProtKB-SubCell"/>
</dbReference>
<dbReference type="InterPro" id="IPR006686">
    <property type="entry name" value="MscS_channel_CS"/>
</dbReference>
<dbReference type="Pfam" id="PF00924">
    <property type="entry name" value="MS_channel_2nd"/>
    <property type="match status" value="1"/>
</dbReference>
<evidence type="ECO:0000256" key="2">
    <source>
        <dbReference type="ARBA" id="ARBA00008017"/>
    </source>
</evidence>
<dbReference type="KEGG" id="fmr:Fuma_00730"/>
<evidence type="ECO:0000256" key="1">
    <source>
        <dbReference type="ARBA" id="ARBA00004651"/>
    </source>
</evidence>
<keyword evidence="4 7" id="KW-0812">Transmembrane</keyword>
<dbReference type="InterPro" id="IPR049278">
    <property type="entry name" value="MS_channel_C"/>
</dbReference>
<dbReference type="Proteomes" id="UP000187735">
    <property type="component" value="Chromosome"/>
</dbReference>
<dbReference type="PANTHER" id="PTHR30221">
    <property type="entry name" value="SMALL-CONDUCTANCE MECHANOSENSITIVE CHANNEL"/>
    <property type="match status" value="1"/>
</dbReference>
<keyword evidence="5 7" id="KW-1133">Transmembrane helix</keyword>
<dbReference type="InterPro" id="IPR011014">
    <property type="entry name" value="MscS_channel_TM-2"/>
</dbReference>
<dbReference type="RefSeq" id="WP_218922384.1">
    <property type="nucleotide sequence ID" value="NZ_CP017641.1"/>
</dbReference>
<gene>
    <name evidence="11" type="primary">mscS_1</name>
    <name evidence="11" type="ORF">Fuma_00730</name>
</gene>
<dbReference type="STRING" id="1891926.Fuma_00730"/>
<dbReference type="InterPro" id="IPR045275">
    <property type="entry name" value="MscS_archaea/bacteria_type"/>
</dbReference>
<dbReference type="SUPFAM" id="SSF50182">
    <property type="entry name" value="Sm-like ribonucleoproteins"/>
    <property type="match status" value="1"/>
</dbReference>
<dbReference type="AlphaFoldDB" id="A0A1P8WAT0"/>
<proteinExistence type="inferred from homology"/>
<evidence type="ECO:0000313" key="12">
    <source>
        <dbReference type="Proteomes" id="UP000187735"/>
    </source>
</evidence>
<dbReference type="Pfam" id="PF21082">
    <property type="entry name" value="MS_channel_3rd"/>
    <property type="match status" value="1"/>
</dbReference>
<dbReference type="GO" id="GO:0008381">
    <property type="term" value="F:mechanosensitive monoatomic ion channel activity"/>
    <property type="evidence" value="ECO:0007669"/>
    <property type="project" value="InterPro"/>
</dbReference>
<feature type="domain" description="Mechanosensitive ion channel MscS" evidence="8">
    <location>
        <begin position="135"/>
        <end position="200"/>
    </location>
</feature>
<dbReference type="SUPFAM" id="SSF82689">
    <property type="entry name" value="Mechanosensitive channel protein MscS (YggB), C-terminal domain"/>
    <property type="match status" value="1"/>
</dbReference>
<organism evidence="11 12">
    <name type="scientific">Fuerstiella marisgermanici</name>
    <dbReference type="NCBI Taxonomy" id="1891926"/>
    <lineage>
        <taxon>Bacteria</taxon>
        <taxon>Pseudomonadati</taxon>
        <taxon>Planctomycetota</taxon>
        <taxon>Planctomycetia</taxon>
        <taxon>Planctomycetales</taxon>
        <taxon>Planctomycetaceae</taxon>
        <taxon>Fuerstiella</taxon>
    </lineage>
</organism>
<dbReference type="Gene3D" id="3.30.70.100">
    <property type="match status" value="1"/>
</dbReference>
<accession>A0A1P8WAT0</accession>
<comment type="similarity">
    <text evidence="2">Belongs to the MscS (TC 1.A.23) family.</text>
</comment>
<feature type="transmembrane region" description="Helical" evidence="7">
    <location>
        <begin position="119"/>
        <end position="148"/>
    </location>
</feature>
<dbReference type="Pfam" id="PF05552">
    <property type="entry name" value="MS_channel_1st_1"/>
    <property type="match status" value="1"/>
</dbReference>
<protein>
    <submittedName>
        <fullName evidence="11">Small-conductance mechanosensitive channel</fullName>
    </submittedName>
</protein>
<dbReference type="PANTHER" id="PTHR30221:SF1">
    <property type="entry name" value="SMALL-CONDUCTANCE MECHANOSENSITIVE CHANNEL"/>
    <property type="match status" value="1"/>
</dbReference>
<dbReference type="InterPro" id="IPR049142">
    <property type="entry name" value="MS_channel_1st"/>
</dbReference>